<feature type="region of interest" description="Disordered" evidence="5">
    <location>
        <begin position="574"/>
        <end position="626"/>
    </location>
</feature>
<comment type="cofactor">
    <cofactor evidence="1">
        <name>Mn(2+)</name>
        <dbReference type="ChEBI" id="CHEBI:29035"/>
    </cofactor>
</comment>
<feature type="compositionally biased region" description="Pro residues" evidence="5">
    <location>
        <begin position="443"/>
        <end position="456"/>
    </location>
</feature>
<dbReference type="EC" id="3.1.3.16" evidence="4"/>
<dbReference type="SMART" id="SM00156">
    <property type="entry name" value="PP2Ac"/>
    <property type="match status" value="1"/>
</dbReference>
<dbReference type="InterPro" id="IPR029052">
    <property type="entry name" value="Metallo-depent_PP-like"/>
</dbReference>
<evidence type="ECO:0000256" key="5">
    <source>
        <dbReference type="SAM" id="MobiDB-lite"/>
    </source>
</evidence>
<dbReference type="Proteomes" id="UP001141327">
    <property type="component" value="Unassembled WGS sequence"/>
</dbReference>
<feature type="compositionally biased region" description="Low complexity" evidence="5">
    <location>
        <begin position="503"/>
        <end position="514"/>
    </location>
</feature>
<feature type="transmembrane region" description="Helical" evidence="6">
    <location>
        <begin position="1302"/>
        <end position="1322"/>
    </location>
</feature>
<dbReference type="CDD" id="cd00144">
    <property type="entry name" value="MPP_PPP_family"/>
    <property type="match status" value="1"/>
</dbReference>
<keyword evidence="9" id="KW-1185">Reference proteome</keyword>
<feature type="transmembrane region" description="Helical" evidence="6">
    <location>
        <begin position="1236"/>
        <end position="1262"/>
    </location>
</feature>
<keyword evidence="6" id="KW-0812">Transmembrane</keyword>
<dbReference type="SUPFAM" id="SSF56300">
    <property type="entry name" value="Metallo-dependent phosphatases"/>
    <property type="match status" value="1"/>
</dbReference>
<keyword evidence="4" id="KW-0378">Hydrolase</keyword>
<feature type="region of interest" description="Disordered" evidence="5">
    <location>
        <begin position="196"/>
        <end position="226"/>
    </location>
</feature>
<feature type="transmembrane region" description="Helical" evidence="6">
    <location>
        <begin position="700"/>
        <end position="718"/>
    </location>
</feature>
<evidence type="ECO:0000313" key="8">
    <source>
        <dbReference type="EMBL" id="KAJ4457907.1"/>
    </source>
</evidence>
<dbReference type="EMBL" id="JAPMOS010000037">
    <property type="protein sequence ID" value="KAJ4457907.1"/>
    <property type="molecule type" value="Genomic_DNA"/>
</dbReference>
<keyword evidence="3" id="KW-0464">Manganese</keyword>
<evidence type="ECO:0000259" key="7">
    <source>
        <dbReference type="PROSITE" id="PS00125"/>
    </source>
</evidence>
<organism evidence="8 9">
    <name type="scientific">Paratrimastix pyriformis</name>
    <dbReference type="NCBI Taxonomy" id="342808"/>
    <lineage>
        <taxon>Eukaryota</taxon>
        <taxon>Metamonada</taxon>
        <taxon>Preaxostyla</taxon>
        <taxon>Paratrimastigidae</taxon>
        <taxon>Paratrimastix</taxon>
    </lineage>
</organism>
<evidence type="ECO:0000256" key="4">
    <source>
        <dbReference type="RuleBase" id="RU004273"/>
    </source>
</evidence>
<comment type="catalytic activity">
    <reaction evidence="4">
        <text>O-phospho-L-threonyl-[protein] + H2O = L-threonyl-[protein] + phosphate</text>
        <dbReference type="Rhea" id="RHEA:47004"/>
        <dbReference type="Rhea" id="RHEA-COMP:11060"/>
        <dbReference type="Rhea" id="RHEA-COMP:11605"/>
        <dbReference type="ChEBI" id="CHEBI:15377"/>
        <dbReference type="ChEBI" id="CHEBI:30013"/>
        <dbReference type="ChEBI" id="CHEBI:43474"/>
        <dbReference type="ChEBI" id="CHEBI:61977"/>
        <dbReference type="EC" id="3.1.3.16"/>
    </reaction>
</comment>
<dbReference type="Pfam" id="PF00149">
    <property type="entry name" value="Metallophos"/>
    <property type="match status" value="1"/>
</dbReference>
<dbReference type="PROSITE" id="PS00125">
    <property type="entry name" value="SER_THR_PHOSPHATASE"/>
    <property type="match status" value="1"/>
</dbReference>
<dbReference type="InterPro" id="IPR006186">
    <property type="entry name" value="Ser/Thr-sp_prot-phosphatase"/>
</dbReference>
<feature type="compositionally biased region" description="Basic residues" evidence="5">
    <location>
        <begin position="600"/>
        <end position="618"/>
    </location>
</feature>
<comment type="similarity">
    <text evidence="4">Belongs to the PPP phosphatase family.</text>
</comment>
<dbReference type="InterPro" id="IPR004843">
    <property type="entry name" value="Calcineurin-like_PHP"/>
</dbReference>
<dbReference type="PRINTS" id="PR00114">
    <property type="entry name" value="STPHPHTASE"/>
</dbReference>
<feature type="region of interest" description="Disordered" evidence="5">
    <location>
        <begin position="291"/>
        <end position="374"/>
    </location>
</feature>
<feature type="transmembrane region" description="Helical" evidence="6">
    <location>
        <begin position="1524"/>
        <end position="1548"/>
    </location>
</feature>
<feature type="compositionally biased region" description="Low complexity" evidence="5">
    <location>
        <begin position="523"/>
        <end position="536"/>
    </location>
</feature>
<dbReference type="PANTHER" id="PTHR45668:SF9">
    <property type="entry name" value="SERINE_THREONINE-PROTEIN PHOSPHATASE 7"/>
    <property type="match status" value="1"/>
</dbReference>
<sequence>MPPRLKKKPIEVRDLTIPLPPTPEQCFEILNEVQKIVLVGNPTLLQQAFPRPFVSQILDKAIELLSSRPNLVTVHLAYPAPHSAFAASTPTTPAATSTSTNTTTVEPPPIENPPPPPQPCPPATAPPLSASTSPVSTHTSSPQIDPSLSSSPYAKPVRNVKKRRQIRSPLSPIRPGSAALSASASLSVEGSLASLSTSVSPDTSLPRVATPTGSPSALQHHQPGSPSLRRALYTATSPLNPPSATRSCPSATLSFTAATPPVVPPALPNTTFRARPVHAATKPQILCPPAATAGPASITKPASPVLPHTPPLGGSSLGRHFLGGASSPGHHPAASPATLLASLSTSTSTSTTSSTSVSASTSPGHPATHPGPTLGTALLSSAVLSIPDLEANLVLDLEPSPAHPPRPSPGPNTPPRTPNAPPPPPPPPPSPRPDSPTRDSEPQSPPAHPPTPPLGPTPAAIPSHPLAATCSPARTTPSASTPASAARALDPAALSTWGDEPLAASSPATAVTAARIQTPLLGSRRPSPIKTTRTPTTPLPPRPSRSASPVRTTAAKGPAGARAASLPVASFGAPDPAGSSLPALNPAAAPSSPSRSPSPSRRRKSPKPRAPRRLVHKSPLKDRAGGGASRFLQALAPSHQGTSLVVIGDLHGQFLTLHQILTEVLRLTPRMLVAPPAVPSIGPFIFLGDYVDRTLFGCEVLLVLMLFLIARPALFIPLRGNHECLSITEVYGFKEEVLSKYDESVYAHFIRLFEALPLAAHIRPALNPRLLGTSGPCPPGLGAHIPGQPGTTCAGRCAGWDQTSALCLHGGLWRTRGGREVGSLTGLRQLRRGKEEEFAGPLADLLWSDPNPTGKGMQESARGVGFLFGPDVFENFCRDNRVQLLIRAHEGPDARIDFPPRNPRSMMDGHCVDIKCLSGHTALTVFSAANYVSGAARMGNRGALLRVRLAPCGTVTSCGPTPAAGGPTAAQIALMGEEDLAAASASAPGATGLSATLPAASRPKTPDLGLSSAEAAPAFVWEPVTFVEGLPHPDMGFTDVLQQIRLEAGQQILLHPTTDFLAYRIAGTKGTKIYRFESPLSPIGMGAASTATFTYALPIDGYEATPFWLTTGTVVDFRWNFDRPLFFSIYRNRIRSQNEFLSFLGASGSGSYTVETEGLYLFEVDNAKEGIINPGFCTFSVKRPFYQIPRGAAPVGANFTEPIRSASLYLLVIPPDQAGSTKACTITYMEARNNSWYIVAIILSTMFGCTLALLWGVAFCLLPASGGPESHAASPVDKREEPSAEVPSVVIETSVSRGVDGLPLLTGLYVTAIVFIFCFINWPTNFQTTLDIEPGQQILVPITTEYLGYWLDAATGTTTYRFPSETRPSSIAMSVPSVDTYSFSLAHDYYEYYSYYLSAGTNVSFSWKFSMPVGFNVFQRVLDNSDHLVFRAMKAAGSGQYITPADDMYYFEVDNSAYDTSDGWYTLSISRPLYDVPSTAEVLTGSVRGNPSASSTIYLLVTPPAEACNPKYCKISLVEYCSNVGLIIAIVFTVLSSIGVVAFWWLAICFLPDREKSKAAAAQRVRLDAERAVREQHRAQEAQAQEARQAQAVSIDTAPTIDTPLTVATPIMGGLSVPVYDPAPAPGKLSASIEQSAPFSELRLFLADPLAVTVSSESVIVYLIAAFSLFYNYPFQANLTSNVYILPGEMQLVASDPKYMGVKISGALATQIYVFTNTTPEVLGRGNVTSDTYQEEVLPGRKYAAEGYLSSGTTVGFSYAYDHSLTFAVYLNEISSKTMVFQNTSQRGSGVITITTGGNYYFVADNSAWILSAHGSFTLSIQRPRYDLTGGQLAAGNEIYLEPKLPTGFVVYCPIGVTFTADHRAMLVFVILFVVVGLALAVVIALAAVLAIRHVRAKRRALLASPDGSPSGSPEPLSLPL</sequence>
<keyword evidence="6" id="KW-1133">Transmembrane helix</keyword>
<evidence type="ECO:0000256" key="2">
    <source>
        <dbReference type="ARBA" id="ARBA00022723"/>
    </source>
</evidence>
<feature type="compositionally biased region" description="Low complexity" evidence="5">
    <location>
        <begin position="126"/>
        <end position="152"/>
    </location>
</feature>
<dbReference type="PANTHER" id="PTHR45668">
    <property type="entry name" value="SERINE/THREONINE-PROTEIN PHOSPHATASE 5-RELATED"/>
    <property type="match status" value="1"/>
</dbReference>
<protein>
    <recommendedName>
        <fullName evidence="4">Serine/threonine-protein phosphatase</fullName>
        <ecNumber evidence="4">3.1.3.16</ecNumber>
    </recommendedName>
</protein>
<accession>A0ABQ8UJM1</accession>
<evidence type="ECO:0000313" key="9">
    <source>
        <dbReference type="Proteomes" id="UP001141327"/>
    </source>
</evidence>
<feature type="region of interest" description="Disordered" evidence="5">
    <location>
        <begin position="84"/>
        <end position="178"/>
    </location>
</feature>
<feature type="compositionally biased region" description="Polar residues" evidence="5">
    <location>
        <begin position="211"/>
        <end position="225"/>
    </location>
</feature>
<feature type="compositionally biased region" description="Low complexity" evidence="5">
    <location>
        <begin position="84"/>
        <end position="105"/>
    </location>
</feature>
<keyword evidence="6" id="KW-0472">Membrane</keyword>
<feature type="compositionally biased region" description="Low complexity" evidence="5">
    <location>
        <begin position="332"/>
        <end position="363"/>
    </location>
</feature>
<evidence type="ECO:0000256" key="6">
    <source>
        <dbReference type="SAM" id="Phobius"/>
    </source>
</evidence>
<feature type="region of interest" description="Disordered" evidence="5">
    <location>
        <begin position="397"/>
        <end position="561"/>
    </location>
</feature>
<keyword evidence="2" id="KW-0479">Metal-binding</keyword>
<comment type="caution">
    <text evidence="8">The sequence shown here is derived from an EMBL/GenBank/DDBJ whole genome shotgun (WGS) entry which is preliminary data.</text>
</comment>
<evidence type="ECO:0000256" key="1">
    <source>
        <dbReference type="ARBA" id="ARBA00001936"/>
    </source>
</evidence>
<feature type="transmembrane region" description="Helical" evidence="6">
    <location>
        <begin position="1866"/>
        <end position="1892"/>
    </location>
</feature>
<feature type="compositionally biased region" description="Pro residues" evidence="5">
    <location>
        <begin position="401"/>
        <end position="434"/>
    </location>
</feature>
<feature type="compositionally biased region" description="Low complexity" evidence="5">
    <location>
        <begin position="579"/>
        <end position="599"/>
    </location>
</feature>
<dbReference type="InterPro" id="IPR051134">
    <property type="entry name" value="PPP_phosphatase"/>
</dbReference>
<gene>
    <name evidence="8" type="ORF">PAPYR_6423</name>
</gene>
<reference evidence="8" key="1">
    <citation type="journal article" date="2022" name="bioRxiv">
        <title>Genomics of Preaxostyla Flagellates Illuminates Evolutionary Transitions and the Path Towards Mitochondrial Loss.</title>
        <authorList>
            <person name="Novak L.V.F."/>
            <person name="Treitli S.C."/>
            <person name="Pyrih J."/>
            <person name="Halakuc P."/>
            <person name="Pipaliya S.V."/>
            <person name="Vacek V."/>
            <person name="Brzon O."/>
            <person name="Soukal P."/>
            <person name="Eme L."/>
            <person name="Dacks J.B."/>
            <person name="Karnkowska A."/>
            <person name="Elias M."/>
            <person name="Hampl V."/>
        </authorList>
    </citation>
    <scope>NUCLEOTIDE SEQUENCE</scope>
    <source>
        <strain evidence="8">RCP-MX</strain>
    </source>
</reference>
<feature type="compositionally biased region" description="Low complexity" evidence="5">
    <location>
        <begin position="544"/>
        <end position="561"/>
    </location>
</feature>
<name>A0ABQ8UJM1_9EUKA</name>
<dbReference type="Gene3D" id="3.60.21.10">
    <property type="match status" value="1"/>
</dbReference>
<feature type="compositionally biased region" description="Pro residues" evidence="5">
    <location>
        <begin position="106"/>
        <end position="125"/>
    </location>
</feature>
<feature type="domain" description="Serine/threonine specific protein phosphatases" evidence="7">
    <location>
        <begin position="718"/>
        <end position="723"/>
    </location>
</feature>
<feature type="compositionally biased region" description="Low complexity" evidence="5">
    <location>
        <begin position="457"/>
        <end position="495"/>
    </location>
</feature>
<proteinExistence type="inferred from homology"/>
<evidence type="ECO:0000256" key="3">
    <source>
        <dbReference type="ARBA" id="ARBA00023211"/>
    </source>
</evidence>